<evidence type="ECO:0000313" key="2">
    <source>
        <dbReference type="Proteomes" id="UP000828328"/>
    </source>
</evidence>
<name>A0AAE7PGS9_9CAUD</name>
<keyword evidence="2" id="KW-1185">Reference proteome</keyword>
<dbReference type="Proteomes" id="UP000828328">
    <property type="component" value="Segment"/>
</dbReference>
<protein>
    <submittedName>
        <fullName evidence="1">Uncharacterized protein</fullName>
    </submittedName>
</protein>
<evidence type="ECO:0000313" key="1">
    <source>
        <dbReference type="EMBL" id="QQO38722.1"/>
    </source>
</evidence>
<reference evidence="1" key="1">
    <citation type="submission" date="2020-12" db="EMBL/GenBank/DDBJ databases">
        <authorList>
            <person name="Youbin C."/>
            <person name="Kawngpyo K."/>
        </authorList>
    </citation>
    <scope>NUCLEOTIDE SEQUENCE</scope>
</reference>
<gene>
    <name evidence="1" type="ORF">BCPST_104</name>
</gene>
<proteinExistence type="predicted"/>
<sequence>MELHDSRIRTIPNRNVAKNIWYIEEESWGFAIVEQHDGYFYSYYHNGFWHDEHMWFLSYPSARRHFKREFDLKGRMKKVESNLPNVHNLSKKEWLR</sequence>
<organism evidence="1 2">
    <name type="scientific">Bacillus phage BCPST</name>
    <dbReference type="NCBI Taxonomy" id="2801506"/>
    <lineage>
        <taxon>Viruses</taxon>
        <taxon>Duplodnaviria</taxon>
        <taxon>Heunggongvirae</taxon>
        <taxon>Uroviricota</taxon>
        <taxon>Caudoviricetes</taxon>
        <taxon>Sejongvirinae</taxon>
        <taxon>Yihwangvirus</taxon>
        <taxon>Yihwangvirus BCPST</taxon>
    </lineage>
</organism>
<accession>A0AAE7PGS9</accession>
<dbReference type="EMBL" id="MW392802">
    <property type="protein sequence ID" value="QQO38722.1"/>
    <property type="molecule type" value="Genomic_DNA"/>
</dbReference>